<organism evidence="1 2">
    <name type="scientific">Arthrobacter echini</name>
    <dbReference type="NCBI Taxonomy" id="1529066"/>
    <lineage>
        <taxon>Bacteria</taxon>
        <taxon>Bacillati</taxon>
        <taxon>Actinomycetota</taxon>
        <taxon>Actinomycetes</taxon>
        <taxon>Micrococcales</taxon>
        <taxon>Micrococcaceae</taxon>
        <taxon>Arthrobacter</taxon>
    </lineage>
</organism>
<comment type="caution">
    <text evidence="1">The sequence shown here is derived from an EMBL/GenBank/DDBJ whole genome shotgun (WGS) entry which is preliminary data.</text>
</comment>
<evidence type="ECO:0000313" key="2">
    <source>
        <dbReference type="Proteomes" id="UP000323410"/>
    </source>
</evidence>
<gene>
    <name evidence="1" type="ORF">FQ377_00325</name>
</gene>
<keyword evidence="2" id="KW-1185">Reference proteome</keyword>
<name>A0A5D0XTG8_9MICC</name>
<dbReference type="EMBL" id="VSLD01000001">
    <property type="protein sequence ID" value="TYC99958.1"/>
    <property type="molecule type" value="Genomic_DNA"/>
</dbReference>
<evidence type="ECO:0000313" key="1">
    <source>
        <dbReference type="EMBL" id="TYC99958.1"/>
    </source>
</evidence>
<sequence length="101" mass="11309">MAQRPGWHGIPPGMDRYVAPLQLDAPAHRITLPLRSPALWVELSYPDGSSRTMKGFAMAWTSTAVLAQWIEYSRAREAWVLATCCRRRTLPRPIPPAVGRA</sequence>
<accession>A0A5D0XTG8</accession>
<dbReference type="AlphaFoldDB" id="A0A5D0XTG8"/>
<dbReference type="Proteomes" id="UP000323410">
    <property type="component" value="Unassembled WGS sequence"/>
</dbReference>
<dbReference type="OrthoDB" id="4945672at2"/>
<reference evidence="1 2" key="1">
    <citation type="submission" date="2019-08" db="EMBL/GenBank/DDBJ databases">
        <title>Genone of Arthrobacter echini P9.</title>
        <authorList>
            <person name="Bowman J.P."/>
        </authorList>
    </citation>
    <scope>NUCLEOTIDE SEQUENCE [LARGE SCALE GENOMIC DNA]</scope>
    <source>
        <strain evidence="1 2">P9</strain>
    </source>
</reference>
<proteinExistence type="predicted"/>
<protein>
    <submittedName>
        <fullName evidence="1">Uncharacterized protein</fullName>
    </submittedName>
</protein>
<dbReference type="RefSeq" id="WP_148599278.1">
    <property type="nucleotide sequence ID" value="NZ_VSLD01000001.1"/>
</dbReference>